<proteinExistence type="predicted"/>
<dbReference type="EMBL" id="PFSA01000005">
    <property type="protein sequence ID" value="PJC33607.1"/>
    <property type="molecule type" value="Genomic_DNA"/>
</dbReference>
<dbReference type="Proteomes" id="UP000229777">
    <property type="component" value="Unassembled WGS sequence"/>
</dbReference>
<reference evidence="2" key="1">
    <citation type="submission" date="2017-09" db="EMBL/GenBank/DDBJ databases">
        <title>Depth-based differentiation of microbial function through sediment-hosted aquifers and enrichment of novel symbionts in the deep terrestrial subsurface.</title>
        <authorList>
            <person name="Probst A.J."/>
            <person name="Ladd B."/>
            <person name="Jarett J.K."/>
            <person name="Geller-Mcgrath D.E."/>
            <person name="Sieber C.M.K."/>
            <person name="Emerson J.B."/>
            <person name="Anantharaman K."/>
            <person name="Thomas B.C."/>
            <person name="Malmstrom R."/>
            <person name="Stieglmeier M."/>
            <person name="Klingl A."/>
            <person name="Woyke T."/>
            <person name="Ryan C.M."/>
            <person name="Banfield J.F."/>
        </authorList>
    </citation>
    <scope>NUCLEOTIDE SEQUENCE [LARGE SCALE GENOMIC DNA]</scope>
</reference>
<sequence length="80" mass="8716">MVTGGIPQDIREILQNNRFSQSERNGLTLITPLDLSVYSPGISTGGVAEIKMVLDNKQRRVTATTIDALGIAQVRSTLKF</sequence>
<accession>A0A2M8F2U0</accession>
<gene>
    <name evidence="1" type="ORF">CO049_00250</name>
</gene>
<comment type="caution">
    <text evidence="1">The sequence shown here is derived from an EMBL/GenBank/DDBJ whole genome shotgun (WGS) entry which is preliminary data.</text>
</comment>
<protein>
    <submittedName>
        <fullName evidence="1">Uncharacterized protein</fullName>
    </submittedName>
</protein>
<name>A0A2M8F2U0_9BACT</name>
<evidence type="ECO:0000313" key="2">
    <source>
        <dbReference type="Proteomes" id="UP000229777"/>
    </source>
</evidence>
<organism evidence="1 2">
    <name type="scientific">Candidatus Roizmanbacteria bacterium CG_4_9_14_0_2_um_filter_36_12</name>
    <dbReference type="NCBI Taxonomy" id="1974837"/>
    <lineage>
        <taxon>Bacteria</taxon>
        <taxon>Candidatus Roizmaniibacteriota</taxon>
    </lineage>
</organism>
<evidence type="ECO:0000313" key="1">
    <source>
        <dbReference type="EMBL" id="PJC33607.1"/>
    </source>
</evidence>
<dbReference type="AlphaFoldDB" id="A0A2M8F2U0"/>